<organism evidence="2 3">
    <name type="scientific">Paucidesulfovibrio gracilis DSM 16080</name>
    <dbReference type="NCBI Taxonomy" id="1121449"/>
    <lineage>
        <taxon>Bacteria</taxon>
        <taxon>Pseudomonadati</taxon>
        <taxon>Thermodesulfobacteriota</taxon>
        <taxon>Desulfovibrionia</taxon>
        <taxon>Desulfovibrionales</taxon>
        <taxon>Desulfovibrionaceae</taxon>
        <taxon>Paucidesulfovibrio</taxon>
    </lineage>
</organism>
<gene>
    <name evidence="2" type="ORF">SAMN02745704_00641</name>
</gene>
<evidence type="ECO:0000256" key="1">
    <source>
        <dbReference type="ARBA" id="ARBA00007529"/>
    </source>
</evidence>
<proteinExistence type="inferred from homology"/>
<reference evidence="2 3" key="1">
    <citation type="submission" date="2017-02" db="EMBL/GenBank/DDBJ databases">
        <authorList>
            <person name="Peterson S.W."/>
        </authorList>
    </citation>
    <scope>NUCLEOTIDE SEQUENCE [LARGE SCALE GENOMIC DNA]</scope>
    <source>
        <strain evidence="2 3">DSM 16080</strain>
    </source>
</reference>
<evidence type="ECO:0000313" key="2">
    <source>
        <dbReference type="EMBL" id="SKA74333.1"/>
    </source>
</evidence>
<dbReference type="RefSeq" id="WP_078716210.1">
    <property type="nucleotide sequence ID" value="NZ_FUYC01000002.1"/>
</dbReference>
<dbReference type="EMBL" id="FUYC01000002">
    <property type="protein sequence ID" value="SKA74333.1"/>
    <property type="molecule type" value="Genomic_DNA"/>
</dbReference>
<name>A0A1T4WAP0_9BACT</name>
<dbReference type="Gene3D" id="3.10.310.10">
    <property type="entry name" value="Diaminopimelate Epimerase, Chain A, domain 1"/>
    <property type="match status" value="2"/>
</dbReference>
<dbReference type="GO" id="GO:0047580">
    <property type="term" value="F:4-hydroxyproline epimerase activity"/>
    <property type="evidence" value="ECO:0007669"/>
    <property type="project" value="TreeGrafter"/>
</dbReference>
<dbReference type="SUPFAM" id="SSF54506">
    <property type="entry name" value="Diaminopimelate epimerase-like"/>
    <property type="match status" value="1"/>
</dbReference>
<dbReference type="PANTHER" id="PTHR33442">
    <property type="entry name" value="TRANS-3-HYDROXY-L-PROLINE DEHYDRATASE"/>
    <property type="match status" value="1"/>
</dbReference>
<dbReference type="STRING" id="1121449.SAMN02745704_00641"/>
<sequence>MDLTRIEAAFAGRWPGELLTVDSHTAGEGTRLIVGGVPHLAGMTMAQKRTAFMEQHDRIRLLLTREPRGHRDLLAAVVTEPCTPGADFGLIYMDAKRYPQLCGHATIGAVTTLIECGALPVFGGDEVRVVVDTPSGPMPCTARMRAGRVESVAFRSVPAFVWEQNAPLDLTGLQPRGCPPLGMVHADTVCVGGFFVMIDERSVGIELRADNGPRLVELGMRIIEEANRQFTVRHPLRGDVHTVDVVEFYGSRETTEGVVGVNAVVYGEAHLDRSPCGTGTTAKLALLHRRGELAAYQPYVNRSFLGSTFTGRVVEESLVGGIPAVVAEIEGSAQVTGLHRFVLDETDPFPQGLLL</sequence>
<keyword evidence="3" id="KW-1185">Reference proteome</keyword>
<dbReference type="SFLD" id="SFLDS00028">
    <property type="entry name" value="Proline_Racemase"/>
    <property type="match status" value="1"/>
</dbReference>
<evidence type="ECO:0000313" key="3">
    <source>
        <dbReference type="Proteomes" id="UP000190027"/>
    </source>
</evidence>
<dbReference type="PIRSF" id="PIRSF029792">
    <property type="entry name" value="Pro_racemase"/>
    <property type="match status" value="1"/>
</dbReference>
<comment type="similarity">
    <text evidence="1">Belongs to the proline racemase family.</text>
</comment>
<dbReference type="OrthoDB" id="181267at2"/>
<accession>A0A1T4WAP0</accession>
<dbReference type="Proteomes" id="UP000190027">
    <property type="component" value="Unassembled WGS sequence"/>
</dbReference>
<dbReference type="Pfam" id="PF05544">
    <property type="entry name" value="Pro_racemase"/>
    <property type="match status" value="1"/>
</dbReference>
<protein>
    <submittedName>
        <fullName evidence="2">Proline racemase</fullName>
    </submittedName>
</protein>
<dbReference type="AlphaFoldDB" id="A0A1T4WAP0"/>
<dbReference type="InterPro" id="IPR008794">
    <property type="entry name" value="Pro_racemase_fam"/>
</dbReference>
<dbReference type="PANTHER" id="PTHR33442:SF5">
    <property type="entry name" value="BIFUNCTIONAL TRANS-3-HYDROXY-L-PROLINE DEHYDRATASE_2-EPIMERASE"/>
    <property type="match status" value="1"/>
</dbReference>